<dbReference type="STRING" id="415425.SAMN05444363_0130"/>
<proteinExistence type="predicted"/>
<evidence type="ECO:0000256" key="1">
    <source>
        <dbReference type="SAM" id="SignalP"/>
    </source>
</evidence>
<dbReference type="OrthoDB" id="1521695at2"/>
<keyword evidence="3" id="KW-1185">Reference proteome</keyword>
<gene>
    <name evidence="2" type="ORF">SAMN05444363_0130</name>
</gene>
<organism evidence="2 3">
    <name type="scientific">Flavobacterium terrae</name>
    <dbReference type="NCBI Taxonomy" id="415425"/>
    <lineage>
        <taxon>Bacteria</taxon>
        <taxon>Pseudomonadati</taxon>
        <taxon>Bacteroidota</taxon>
        <taxon>Flavobacteriia</taxon>
        <taxon>Flavobacteriales</taxon>
        <taxon>Flavobacteriaceae</taxon>
        <taxon>Flavobacterium</taxon>
    </lineage>
</organism>
<dbReference type="Proteomes" id="UP000184488">
    <property type="component" value="Unassembled WGS sequence"/>
</dbReference>
<evidence type="ECO:0000313" key="2">
    <source>
        <dbReference type="EMBL" id="SHI33943.1"/>
    </source>
</evidence>
<dbReference type="RefSeq" id="WP_073307596.1">
    <property type="nucleotide sequence ID" value="NZ_FQZI01000001.1"/>
</dbReference>
<sequence>MKNNLKFLNIVLLLLAQLIWSQASPTVNVTVQVLPPYSTYLPDYVNSSNKVLLTLLSYTNANVKLKATITGDNGITVATSDSYRPSAPLQLTAYQSKILTGIDLRNYLEFNSVTVSGIDKRELFRGSGIPEGNYTLCVQVLDYNTGAALSSPEPLGCSNSFNIEQITPPQLITPRCDEPIMASNIQNVIFSWSPSAGAPAGSQYKLKIVELIPATRNPNEAMNSATTPAFFETTTSSYTYVYGPAQPQFKKGKKYAWRVTLLPAGVRGGTPLNTQNKGNSEVCSFEYKEDENVSTIPQNVTNGITLLDPIKGKKIFSGYGLEFSWAPSKQAVKKYQLQFTDRFTQDVKITNWNSLPENLFDLPNSFYASKDTGLNTKQTLPPSFTTGNGKIAWRIVGLDSQDKIIDKSAIEIYEVVDAPSSDRIKLISPINGKQISGGETITYSWTASKKKTVQEYLIQWKYIKNKNEVSEKLFSDTDFNGSIGPFKETQFSMKTQVDQDERMMAWRVIGISNNKIVDSSLPDYLEFVKDKSDLANLKNLIINGYSIQITKINDKNPDSYAGQGKVLLWENGPTITVWFKDLKIKPISYIAKTKSYVYAVVDGMIDMPYNKAFEYKKEKISLSTHNQSEGAYELFFKNITFKANLKGIENPETKTFKVTEDLGTTTAKITAKWYSNFMLPKEKQTGEYSQYVFESNEEDIKMTFKDRFDGTIQFKNQKLENLGGHGIEVDFDALEGVKAKIKGLTAESSLNGKVTIPKANSENAIIKIEGGGSLANLGKLEITFKQKSNLNFEHLFAKPLRWNISKDKSVFAIIEKAYVHLSEEGMLDAKYKTYPLGLNIEKLGVEVVMPSKSGKQPSTFKLNFDKVYNNGDGYTNNKKGEEVVKSKIDVAGFLTKLQKSTFLMKFNKLYMLNVEGNMYVPFINDWVGINIFIDDDKLQDANLSFDYNKIYYLSKDKTTSAFVKISSGRFENKAIVLSPRITIKNSKNKGFETNDMSMCDLYVNSEGTVSYDKNFSLNSDSACEGSKKWATYYRFTYGIDKMKIKRNASKTEAEFLFSGDINLGQNIATNSKKEMGFKYIGQAPNPNVTLSDLEGINNSASQNPNSGNYQAPKGIKGPNSEVYHYVSTLENNISISDDGKAISGGYEDGAQKFGGGFKIGHDDKWGDYFQLEGKYEAKEPTAKELESKLILGKTLESNGKFTYWFFEFKQKGMVVVPVIPGVVEIHGFGGKAYYHMKPTYDNLGQVTDLNPDSSLSLGIAATAYARTAYDNGRTLHGSVQIVTEFYDWSISGIDYYIKADAIAENSNSSGMLQARLNGSLNWKDKYINGKGQIWGKVKDIVCLNEGQTNEDSIFFQFGGGEFKIDIGTESVPITAEVMCGSGLTMGVWFNLSKTNIELGVKEHYDSGWKGLNLHVASAQGKLVTDFSAGLNVQYSPSFQATGNASFSGRAYGKGCVKYIGCISGSCGVGAKLAVTMPNPVVFEGSVSCDVSRWIPDFTLHARWSSNGGFSIWV</sequence>
<feature type="signal peptide" evidence="1">
    <location>
        <begin position="1"/>
        <end position="23"/>
    </location>
</feature>
<reference evidence="3" key="1">
    <citation type="submission" date="2016-11" db="EMBL/GenBank/DDBJ databases">
        <authorList>
            <person name="Varghese N."/>
            <person name="Submissions S."/>
        </authorList>
    </citation>
    <scope>NUCLEOTIDE SEQUENCE [LARGE SCALE GENOMIC DNA]</scope>
    <source>
        <strain evidence="3">DSM 18829</strain>
    </source>
</reference>
<feature type="chain" id="PRO_5013178034" evidence="1">
    <location>
        <begin position="24"/>
        <end position="1513"/>
    </location>
</feature>
<name>A0A1M6ACN0_9FLAO</name>
<protein>
    <submittedName>
        <fullName evidence="2">TANFOR domain-containing protein</fullName>
    </submittedName>
</protein>
<dbReference type="EMBL" id="FQZI01000001">
    <property type="protein sequence ID" value="SHI33943.1"/>
    <property type="molecule type" value="Genomic_DNA"/>
</dbReference>
<accession>A0A1M6ACN0</accession>
<evidence type="ECO:0000313" key="3">
    <source>
        <dbReference type="Proteomes" id="UP000184488"/>
    </source>
</evidence>
<keyword evidence="1" id="KW-0732">Signal</keyword>